<gene>
    <name evidence="3" type="ORF">ACFQRF_13790</name>
</gene>
<accession>A0ABW2KG14</accession>
<feature type="transmembrane region" description="Helical" evidence="2">
    <location>
        <begin position="116"/>
        <end position="138"/>
    </location>
</feature>
<comment type="caution">
    <text evidence="3">The sequence shown here is derived from an EMBL/GenBank/DDBJ whole genome shotgun (WGS) entry which is preliminary data.</text>
</comment>
<dbReference type="EMBL" id="JBHTBH010000006">
    <property type="protein sequence ID" value="MFC7328818.1"/>
    <property type="molecule type" value="Genomic_DNA"/>
</dbReference>
<organism evidence="3 4">
    <name type="scientific">Marinactinospora rubrisoli</name>
    <dbReference type="NCBI Taxonomy" id="2715399"/>
    <lineage>
        <taxon>Bacteria</taxon>
        <taxon>Bacillati</taxon>
        <taxon>Actinomycetota</taxon>
        <taxon>Actinomycetes</taxon>
        <taxon>Streptosporangiales</taxon>
        <taxon>Nocardiopsidaceae</taxon>
        <taxon>Marinactinospora</taxon>
    </lineage>
</organism>
<evidence type="ECO:0000256" key="1">
    <source>
        <dbReference type="SAM" id="MobiDB-lite"/>
    </source>
</evidence>
<dbReference type="Proteomes" id="UP001596540">
    <property type="component" value="Unassembled WGS sequence"/>
</dbReference>
<evidence type="ECO:0000313" key="4">
    <source>
        <dbReference type="Proteomes" id="UP001596540"/>
    </source>
</evidence>
<name>A0ABW2KG14_9ACTN</name>
<reference evidence="4" key="1">
    <citation type="journal article" date="2019" name="Int. J. Syst. Evol. Microbiol.">
        <title>The Global Catalogue of Microorganisms (GCM) 10K type strain sequencing project: providing services to taxonomists for standard genome sequencing and annotation.</title>
        <authorList>
            <consortium name="The Broad Institute Genomics Platform"/>
            <consortium name="The Broad Institute Genome Sequencing Center for Infectious Disease"/>
            <person name="Wu L."/>
            <person name="Ma J."/>
        </authorList>
    </citation>
    <scope>NUCLEOTIDE SEQUENCE [LARGE SCALE GENOMIC DNA]</scope>
    <source>
        <strain evidence="4">CGMCC 4.7382</strain>
    </source>
</reference>
<feature type="region of interest" description="Disordered" evidence="1">
    <location>
        <begin position="85"/>
        <end position="112"/>
    </location>
</feature>
<keyword evidence="4" id="KW-1185">Reference proteome</keyword>
<evidence type="ECO:0000256" key="2">
    <source>
        <dbReference type="SAM" id="Phobius"/>
    </source>
</evidence>
<protein>
    <submittedName>
        <fullName evidence="3">Uncharacterized protein</fullName>
    </submittedName>
</protein>
<keyword evidence="2" id="KW-0472">Membrane</keyword>
<evidence type="ECO:0000313" key="3">
    <source>
        <dbReference type="EMBL" id="MFC7328818.1"/>
    </source>
</evidence>
<keyword evidence="2" id="KW-0812">Transmembrane</keyword>
<keyword evidence="2" id="KW-1133">Transmembrane helix</keyword>
<sequence>MSYGVQLTPHQNRVSIVIAPDERSARVVVEGTERRVAGDSPKETRRAALDIAADYAARTGRPVVIDARDNHSVWELVANPSGVIRAAPAAGGRGAPPRPQRAPRTRGPGSGAGRRIALVVAGGVVAVAVLVGGGYAAVQYLPDTLGIGQEEPPVPEAATFDSRPVPPGFTDQAAWRLAMAPGTRPAVAPDGSAVAFVNADERLAVVGADGVERWSAELPVALGDIDQQPRIVRAGESLQVLLGGDGTLWLWPIGGGDPEEVELPAGAQVSYAGRAPLVAAGDGAFVPSGGELAPVPLSEGQGALAADGEAVLVAAARGPWAWAAEGADPAEVEPAEPDGAERLDRVLTASAEHVLIRWTTEDEDSVVLGVHDAHDGSVVASAAIAPGELTDARWVAGDTIAAYGPVVVDLAAGAARVVPGFTPVTAVGGTLFGELDGAEVAVEGDGDPEELEPDTAQPWGLLNGHAVVVAGDGIYALTPE</sequence>
<dbReference type="RefSeq" id="WP_379871475.1">
    <property type="nucleotide sequence ID" value="NZ_JBHTBH010000006.1"/>
</dbReference>
<proteinExistence type="predicted"/>